<name>A0AAE0EP73_9CHLO</name>
<reference evidence="1 2" key="1">
    <citation type="journal article" date="2015" name="Genome Biol. Evol.">
        <title>Comparative Genomics of a Bacterivorous Green Alga Reveals Evolutionary Causalities and Consequences of Phago-Mixotrophic Mode of Nutrition.</title>
        <authorList>
            <person name="Burns J.A."/>
            <person name="Paasch A."/>
            <person name="Narechania A."/>
            <person name="Kim E."/>
        </authorList>
    </citation>
    <scope>NUCLEOTIDE SEQUENCE [LARGE SCALE GENOMIC DNA]</scope>
    <source>
        <strain evidence="1 2">PLY_AMNH</strain>
    </source>
</reference>
<proteinExistence type="predicted"/>
<organism evidence="1 2">
    <name type="scientific">Cymbomonas tetramitiformis</name>
    <dbReference type="NCBI Taxonomy" id="36881"/>
    <lineage>
        <taxon>Eukaryota</taxon>
        <taxon>Viridiplantae</taxon>
        <taxon>Chlorophyta</taxon>
        <taxon>Pyramimonadophyceae</taxon>
        <taxon>Pyramimonadales</taxon>
        <taxon>Pyramimonadaceae</taxon>
        <taxon>Cymbomonas</taxon>
    </lineage>
</organism>
<dbReference type="PANTHER" id="PTHR46936">
    <property type="entry name" value="ARABINOSYLTRANSFERASE XEG113"/>
    <property type="match status" value="1"/>
</dbReference>
<dbReference type="InterPro" id="IPR053250">
    <property type="entry name" value="Glycosyltransferase_77"/>
</dbReference>
<evidence type="ECO:0000313" key="2">
    <source>
        <dbReference type="Proteomes" id="UP001190700"/>
    </source>
</evidence>
<gene>
    <name evidence="1" type="ORF">CYMTET_55993</name>
</gene>
<dbReference type="GO" id="GO:0052325">
    <property type="term" value="P:cell wall pectin biosynthetic process"/>
    <property type="evidence" value="ECO:0007669"/>
    <property type="project" value="TreeGrafter"/>
</dbReference>
<dbReference type="EMBL" id="LGRX02035643">
    <property type="protein sequence ID" value="KAK3233725.1"/>
    <property type="molecule type" value="Genomic_DNA"/>
</dbReference>
<comment type="caution">
    <text evidence="1">The sequence shown here is derived from an EMBL/GenBank/DDBJ whole genome shotgun (WGS) entry which is preliminary data.</text>
</comment>
<accession>A0AAE0EP73</accession>
<dbReference type="PANTHER" id="PTHR46936:SF1">
    <property type="entry name" value="ARABINOSYLTRANSFERASE XEG113"/>
    <property type="match status" value="1"/>
</dbReference>
<evidence type="ECO:0000313" key="1">
    <source>
        <dbReference type="EMBL" id="KAK3233725.1"/>
    </source>
</evidence>
<protein>
    <submittedName>
        <fullName evidence="1">Uncharacterized protein</fullName>
    </submittedName>
</protein>
<dbReference type="GO" id="GO:0005794">
    <property type="term" value="C:Golgi apparatus"/>
    <property type="evidence" value="ECO:0007669"/>
    <property type="project" value="TreeGrafter"/>
</dbReference>
<dbReference type="Proteomes" id="UP001190700">
    <property type="component" value="Unassembled WGS sequence"/>
</dbReference>
<sequence length="219" mass="24139">DLGTHLNALQSHLSGIRGALAVARATGRVLLLPKLTCYCDKTWGGHDNIFKSKCKYPGAEGGDFLPLQCPLDHFLSPSAWVEAGVPFRTESYLRDARVPKAVRDSKIVRMEVVPRGQLGGSGPQLPEGASDDDVHTAFASLEHVPIVELSNARAAFCRFNNASEDAIFEKLMNDVMRPVAWCSECHPEGCAHWVKKETLLTGRVQLHIMGKEEKIDFFL</sequence>
<dbReference type="AlphaFoldDB" id="A0AAE0EP73"/>
<dbReference type="GO" id="GO:0052636">
    <property type="term" value="F:arabinosyltransferase activity"/>
    <property type="evidence" value="ECO:0007669"/>
    <property type="project" value="TreeGrafter"/>
</dbReference>
<keyword evidence="2" id="KW-1185">Reference proteome</keyword>
<feature type="non-terminal residue" evidence="1">
    <location>
        <position position="1"/>
    </location>
</feature>